<comment type="cofactor">
    <cofactor evidence="1">
        <name>Mg(2+)</name>
        <dbReference type="ChEBI" id="CHEBI:18420"/>
    </cofactor>
</comment>
<organism evidence="4 5">
    <name type="scientific">Arthrospiribacter ruber</name>
    <dbReference type="NCBI Taxonomy" id="2487934"/>
    <lineage>
        <taxon>Bacteria</taxon>
        <taxon>Pseudomonadati</taxon>
        <taxon>Bacteroidota</taxon>
        <taxon>Cytophagia</taxon>
        <taxon>Cytophagales</taxon>
        <taxon>Cyclobacteriaceae</taxon>
        <taxon>Arthrospiribacter</taxon>
    </lineage>
</organism>
<name>A0A951MCU7_9BACT</name>
<dbReference type="CDD" id="cd18880">
    <property type="entry name" value="NUDIX_ADPRase"/>
    <property type="match status" value="1"/>
</dbReference>
<dbReference type="EMBL" id="RPHB01000002">
    <property type="protein sequence ID" value="MBW3467290.1"/>
    <property type="molecule type" value="Genomic_DNA"/>
</dbReference>
<dbReference type="PANTHER" id="PTHR43046:SF14">
    <property type="entry name" value="MUTT_NUDIX FAMILY PROTEIN"/>
    <property type="match status" value="1"/>
</dbReference>
<keyword evidence="2 4" id="KW-0378">Hydrolase</keyword>
<dbReference type="Pfam" id="PF00293">
    <property type="entry name" value="NUDIX"/>
    <property type="match status" value="1"/>
</dbReference>
<protein>
    <submittedName>
        <fullName evidence="4">NUDIX hydrolase</fullName>
    </submittedName>
</protein>
<dbReference type="GO" id="GO:0016787">
    <property type="term" value="F:hydrolase activity"/>
    <property type="evidence" value="ECO:0007669"/>
    <property type="project" value="UniProtKB-KW"/>
</dbReference>
<evidence type="ECO:0000259" key="3">
    <source>
        <dbReference type="PROSITE" id="PS51462"/>
    </source>
</evidence>
<dbReference type="PROSITE" id="PS51462">
    <property type="entry name" value="NUDIX"/>
    <property type="match status" value="1"/>
</dbReference>
<reference evidence="4 5" key="1">
    <citation type="journal article" date="2020" name="Syst. Appl. Microbiol.">
        <title>Arthrospiribacter ruber gen. nov., sp. nov., a novel bacterium isolated from Arthrospira cultures.</title>
        <authorList>
            <person name="Waleron M."/>
            <person name="Misztak A."/>
            <person name="Waleron M.M."/>
            <person name="Furmaniak M."/>
            <person name="Mrozik A."/>
            <person name="Waleron K."/>
        </authorList>
    </citation>
    <scope>NUCLEOTIDE SEQUENCE [LARGE SCALE GENOMIC DNA]</scope>
    <source>
        <strain evidence="4 5">DPMB0001</strain>
    </source>
</reference>
<evidence type="ECO:0000256" key="1">
    <source>
        <dbReference type="ARBA" id="ARBA00001946"/>
    </source>
</evidence>
<keyword evidence="5" id="KW-1185">Reference proteome</keyword>
<evidence type="ECO:0000313" key="4">
    <source>
        <dbReference type="EMBL" id="MBW3467290.1"/>
    </source>
</evidence>
<proteinExistence type="predicted"/>
<evidence type="ECO:0000256" key="2">
    <source>
        <dbReference type="ARBA" id="ARBA00022801"/>
    </source>
</evidence>
<comment type="caution">
    <text evidence="4">The sequence shown here is derived from an EMBL/GenBank/DDBJ whole genome shotgun (WGS) entry which is preliminary data.</text>
</comment>
<dbReference type="InterPro" id="IPR000086">
    <property type="entry name" value="NUDIX_hydrolase_dom"/>
</dbReference>
<dbReference type="PANTHER" id="PTHR43046">
    <property type="entry name" value="GDP-MANNOSE MANNOSYL HYDROLASE"/>
    <property type="match status" value="1"/>
</dbReference>
<sequence>MAELEKELTDKFGGRLRIRVNGILIEDGAALMIKHRMGPERDFWNVPGGGMKFGSDAAENLKREFKEETGLDIRICNFVCAHEYLETPLHAIELFFLVEKTGGRLTLGTDPELDSGKQLITELKFMTPEKLQMIPKGEKHPLFDGIKSWNDVRKWMGYFNFENNSIK</sequence>
<dbReference type="Proteomes" id="UP000727490">
    <property type="component" value="Unassembled WGS sequence"/>
</dbReference>
<evidence type="ECO:0000313" key="5">
    <source>
        <dbReference type="Proteomes" id="UP000727490"/>
    </source>
</evidence>
<feature type="domain" description="Nudix hydrolase" evidence="3">
    <location>
        <begin position="15"/>
        <end position="147"/>
    </location>
</feature>
<gene>
    <name evidence="4" type="ORF">EGN73_05625</name>
</gene>
<accession>A0A951MCU7</accession>
<dbReference type="RefSeq" id="WP_219287542.1">
    <property type="nucleotide sequence ID" value="NZ_RPHB01000002.1"/>
</dbReference>
<dbReference type="AlphaFoldDB" id="A0A951MCU7"/>